<proteinExistence type="predicted"/>
<keyword evidence="1" id="KW-0812">Transmembrane</keyword>
<dbReference type="RefSeq" id="WP_153383077.1">
    <property type="nucleotide sequence ID" value="NZ_VDFM01000006.1"/>
</dbReference>
<sequence length="561" mass="63283">MSTRDKRILIVIDILLFILVIYPVFQGGVIGGYDPGFHMGRIQTLASNIASGHFPNPIGFEYLDKLGYGVGFFYGNFLLYPFAVLHLLGLSTYAAYILFLAFFVIMCIVGINVATQKLFQNSWTTFFSAPIYLSSYYFISLIYIRAAAGELVALAIIPWVLLSVFKMVQGETKYWIMFGISFSLLLVSHILSFLIVVVTALLIFIMNLVPIFKNVKIFFSFIKGTALFLGLSAVFLLPFVEQYTVQSYNSTAVDGYGNYLIIVYSIWMKNHVFDPAQFISTNGQFLTYLLLFAILYYVFKLIWKRGHISKNKVIPQSLIIIILFASLIVSPDLLQFAVKVCKPLVLLQVITRLNVMILPLLTFLAANALGEIVHNWGKFRLPIVGVFMVALAVITVMNPIKQNMQQVKARPQHIPVGSISMGEYEPKAFMNFMIKNNFQVNPKLLETTQDIDITTNNHHEAIIKVKNSKGSKTLMLPRLYYKGYQVTTKYAGMTVTKPAIKKNGLVSTKLPNNFKSGTLKVTYRNTTASKVGWLITITTLLIMLGRWILKVPRKIGSIKFV</sequence>
<dbReference type="EMBL" id="VDFM01000006">
    <property type="protein sequence ID" value="MQS52595.1"/>
    <property type="molecule type" value="Genomic_DNA"/>
</dbReference>
<feature type="transmembrane region" description="Helical" evidence="1">
    <location>
        <begin position="174"/>
        <end position="205"/>
    </location>
</feature>
<feature type="transmembrane region" description="Helical" evidence="1">
    <location>
        <begin position="531"/>
        <end position="549"/>
    </location>
</feature>
<feature type="transmembrane region" description="Helical" evidence="1">
    <location>
        <begin position="285"/>
        <end position="303"/>
    </location>
</feature>
<accession>A0A5P0ZHY1</accession>
<keyword evidence="1" id="KW-0472">Membrane</keyword>
<keyword evidence="1" id="KW-1133">Transmembrane helix</keyword>
<gene>
    <name evidence="2" type="ORF">FHL02_06135</name>
</gene>
<name>A0A5P0ZHY1_9LACO</name>
<comment type="caution">
    <text evidence="2">The sequence shown here is derived from an EMBL/GenBank/DDBJ whole genome shotgun (WGS) entry which is preliminary data.</text>
</comment>
<feature type="transmembrane region" description="Helical" evidence="1">
    <location>
        <begin position="151"/>
        <end position="168"/>
    </location>
</feature>
<evidence type="ECO:0000256" key="1">
    <source>
        <dbReference type="SAM" id="Phobius"/>
    </source>
</evidence>
<feature type="transmembrane region" description="Helical" evidence="1">
    <location>
        <begin position="217"/>
        <end position="240"/>
    </location>
</feature>
<reference evidence="2 3" key="1">
    <citation type="journal article" date="2019" name="Syst. Appl. Microbiol.">
        <title>Polyphasic characterization of two novel Lactobacillus spp. isolated from blown salami packages: Description of Lactobacillus halodurans sp. nov. and Lactobacillus salsicarnum sp. nov.</title>
        <authorList>
            <person name="Schuster J.A."/>
            <person name="Klingl A."/>
            <person name="Vogel R.F."/>
            <person name="Ehrmann M.A."/>
        </authorList>
    </citation>
    <scope>NUCLEOTIDE SEQUENCE [LARGE SCALE GENOMIC DNA]</scope>
    <source>
        <strain evidence="2 3">TMW 1.2118</strain>
    </source>
</reference>
<feature type="transmembrane region" description="Helical" evidence="1">
    <location>
        <begin position="126"/>
        <end position="144"/>
    </location>
</feature>
<feature type="transmembrane region" description="Helical" evidence="1">
    <location>
        <begin position="381"/>
        <end position="400"/>
    </location>
</feature>
<evidence type="ECO:0000313" key="3">
    <source>
        <dbReference type="Proteomes" id="UP000380386"/>
    </source>
</evidence>
<dbReference type="OrthoDB" id="9784157at2"/>
<feature type="transmembrane region" description="Helical" evidence="1">
    <location>
        <begin position="315"/>
        <end position="338"/>
    </location>
</feature>
<feature type="transmembrane region" description="Helical" evidence="1">
    <location>
        <begin position="66"/>
        <end position="88"/>
    </location>
</feature>
<feature type="transmembrane region" description="Helical" evidence="1">
    <location>
        <begin position="95"/>
        <end position="114"/>
    </location>
</feature>
<feature type="transmembrane region" description="Helical" evidence="1">
    <location>
        <begin position="344"/>
        <end position="369"/>
    </location>
</feature>
<evidence type="ECO:0000313" key="2">
    <source>
        <dbReference type="EMBL" id="MQS52595.1"/>
    </source>
</evidence>
<dbReference type="Proteomes" id="UP000380386">
    <property type="component" value="Unassembled WGS sequence"/>
</dbReference>
<organism evidence="2 3">
    <name type="scientific">Companilactobacillus mishanensis</name>
    <dbReference type="NCBI Taxonomy" id="2486008"/>
    <lineage>
        <taxon>Bacteria</taxon>
        <taxon>Bacillati</taxon>
        <taxon>Bacillota</taxon>
        <taxon>Bacilli</taxon>
        <taxon>Lactobacillales</taxon>
        <taxon>Lactobacillaceae</taxon>
        <taxon>Companilactobacillus</taxon>
    </lineage>
</organism>
<protein>
    <submittedName>
        <fullName evidence="2">YfhO family protein</fullName>
    </submittedName>
</protein>
<dbReference type="AlphaFoldDB" id="A0A5P0ZHY1"/>
<feature type="transmembrane region" description="Helical" evidence="1">
    <location>
        <begin position="7"/>
        <end position="25"/>
    </location>
</feature>